<feature type="transmembrane region" description="Helical" evidence="5">
    <location>
        <begin position="374"/>
        <end position="393"/>
    </location>
</feature>
<dbReference type="Pfam" id="PF12796">
    <property type="entry name" value="Ank_2"/>
    <property type="match status" value="3"/>
</dbReference>
<keyword evidence="8" id="KW-1185">Reference proteome</keyword>
<accession>A0A8H4VYE4</accession>
<sequence>MWITIAVIVLFAAPASAINANTFANNAASDLGPLITLFGDNVTTQFLKSSFTVFDSILFAMAPIGIITAITSAIRVGSIKLLKTLIGRSRESLESVEIELLSSTSQNVSEIWNGCDLVRESGNGNVLEVVYRRALIETPKTPTAPEEHKDPQTQAKDIEAGLKNRICSYRDLKASIKTRDDAGSSSAVSPKEISSTQNLESGEIEKSRIEESPYFAPNISLNFQNPEKYSSAVRRGQPKKLRAVEAAFAVAVQTGVLAFFGVLTFKLNLSAGAGNPSPKVGFGLTFSGTIFLVLGMFICATIIDRSTLEENWSVQGRDERRDEKRDAFELFWVQNRKSDQDGIESWILFSDEPHYVLVTSHPNKDEGIESFQNVSVCFGVGLGISGFLMQLFGIRMMHWSAAIAQLVATLIMMAVRAVSRSHLSQSPEARSLPGKYELDWVAMRLERKPSKPATGDEPCLFKSNPDDRRVCGPDNSCPFWSKGCWKWSVALDRLDRNENAKGFSKDPNLDGDGHLVFTVRQRLGYMSNQTGTKWTAPKIEIATAISKVIDDIMSLLYVQRADPLLLQTKFWSMPVCVCDRGTADKCRGCNQDIYFRVHWDNKTRRWKSVPEEIEAYLSLWLFELKSRVDSDSMSYPQSRRLATRTPDLEDDLRRWGGPEVESILKRLGVDSDRDHEEDGGNKERANNEDTSNDESGNDREGNEEDGKDELGNDGGNDEGGNEEEYDDNGDNQDHEECNNNKAEDKHNCTEENDIVLSFEASLPTLCAHQLLFRFLQTVISDNTFVKINGDGVLQHDNTSKSWRDFRFKNNHITNLAQKIKDSGLMCFEHALAYTVVALSHAKKLPDCPGILDYIRLRALDFKSRRQFSDAAGVYEWILLDNKSGSQRMITGACALSFVFREQLKEIISVMESEAPFAEGQDTAQDEIKSAEAALQQVEGALSQMPHDIIQKLEHLFEKHNDKVPNDSSIFPEEVPDDLGWNVVHYSVVNHRYFDKTLLNKPDMFGRTPLHEVAKRGFADQTRSLIEKGAHLDAEDEEGKTALHVAAEYGQLYIMEMLVLAGASIRKVDTTGKSALHWLSHARTLYAWPMLARLLGGEFSRFIRGSTAAEEVELKIKPLMIRFRNVTDLRDRNGRAALHLAAGLCRNNVLLEQFLQMNDGNEVNAQDAQGMTPLHVAAQSGKGQAIGLLLKAGAEINARNWFQQTALHLAVKKGHLWAVNQLLENGASCKAKDLMSSTALHVAAETGYLDIAKLLVAWGANVSARGSNKQTPLHYAAAKNDEVMVDWLLSTTKGKGVDDRDVINRTPLGLALFYYEEGQGLGAIQCLLREEGENPLNAVEFLERVQPQLASKLHAAAENEEGH</sequence>
<dbReference type="PANTHER" id="PTHR24166">
    <property type="entry name" value="ROLLING PEBBLES, ISOFORM B"/>
    <property type="match status" value="1"/>
</dbReference>
<name>A0A8H4VYE4_9HELO</name>
<dbReference type="Proteomes" id="UP000566819">
    <property type="component" value="Unassembled WGS sequence"/>
</dbReference>
<reference evidence="7 8" key="1">
    <citation type="submission" date="2020-03" db="EMBL/GenBank/DDBJ databases">
        <title>Draft Genome Sequence of Cudoniella acicularis.</title>
        <authorList>
            <person name="Buettner E."/>
            <person name="Kellner H."/>
        </authorList>
    </citation>
    <scope>NUCLEOTIDE SEQUENCE [LARGE SCALE GENOMIC DNA]</scope>
    <source>
        <strain evidence="7 8">DSM 108380</strain>
    </source>
</reference>
<evidence type="ECO:0000256" key="5">
    <source>
        <dbReference type="SAM" id="Phobius"/>
    </source>
</evidence>
<keyword evidence="6" id="KW-0732">Signal</keyword>
<dbReference type="PROSITE" id="PS50088">
    <property type="entry name" value="ANK_REPEAT"/>
    <property type="match status" value="5"/>
</dbReference>
<dbReference type="PANTHER" id="PTHR24166:SF48">
    <property type="entry name" value="PROTEIN VAPYRIN"/>
    <property type="match status" value="1"/>
</dbReference>
<evidence type="ECO:0000313" key="8">
    <source>
        <dbReference type="Proteomes" id="UP000566819"/>
    </source>
</evidence>
<gene>
    <name evidence="7" type="ORF">G7Y89_g11056</name>
</gene>
<keyword evidence="5" id="KW-0812">Transmembrane</keyword>
<dbReference type="SMART" id="SM00248">
    <property type="entry name" value="ANK"/>
    <property type="match status" value="8"/>
</dbReference>
<dbReference type="PROSITE" id="PS50297">
    <property type="entry name" value="ANK_REP_REGION"/>
    <property type="match status" value="5"/>
</dbReference>
<keyword evidence="1" id="KW-0677">Repeat</keyword>
<dbReference type="Gene3D" id="1.25.40.20">
    <property type="entry name" value="Ankyrin repeat-containing domain"/>
    <property type="match status" value="4"/>
</dbReference>
<feature type="repeat" description="ANK" evidence="3">
    <location>
        <begin position="1004"/>
        <end position="1036"/>
    </location>
</feature>
<dbReference type="Pfam" id="PF00023">
    <property type="entry name" value="Ank"/>
    <property type="match status" value="1"/>
</dbReference>
<feature type="repeat" description="ANK" evidence="3">
    <location>
        <begin position="1234"/>
        <end position="1266"/>
    </location>
</feature>
<proteinExistence type="predicted"/>
<feature type="compositionally biased region" description="Basic and acidic residues" evidence="4">
    <location>
        <begin position="731"/>
        <end position="744"/>
    </location>
</feature>
<organism evidence="7 8">
    <name type="scientific">Cudoniella acicularis</name>
    <dbReference type="NCBI Taxonomy" id="354080"/>
    <lineage>
        <taxon>Eukaryota</taxon>
        <taxon>Fungi</taxon>
        <taxon>Dikarya</taxon>
        <taxon>Ascomycota</taxon>
        <taxon>Pezizomycotina</taxon>
        <taxon>Leotiomycetes</taxon>
        <taxon>Helotiales</taxon>
        <taxon>Tricladiaceae</taxon>
        <taxon>Cudoniella</taxon>
    </lineage>
</organism>
<feature type="repeat" description="ANK" evidence="3">
    <location>
        <begin position="1037"/>
        <end position="1069"/>
    </location>
</feature>
<dbReference type="PRINTS" id="PR01415">
    <property type="entry name" value="ANKYRIN"/>
</dbReference>
<dbReference type="SUPFAM" id="SSF48403">
    <property type="entry name" value="Ankyrin repeat"/>
    <property type="match status" value="1"/>
</dbReference>
<keyword evidence="5" id="KW-0472">Membrane</keyword>
<feature type="chain" id="PRO_5034946284" evidence="6">
    <location>
        <begin position="18"/>
        <end position="1362"/>
    </location>
</feature>
<feature type="repeat" description="ANK" evidence="3">
    <location>
        <begin position="1168"/>
        <end position="1200"/>
    </location>
</feature>
<feature type="region of interest" description="Disordered" evidence="4">
    <location>
        <begin position="180"/>
        <end position="204"/>
    </location>
</feature>
<keyword evidence="5" id="KW-1133">Transmembrane helix</keyword>
<feature type="transmembrane region" description="Helical" evidence="5">
    <location>
        <begin position="282"/>
        <end position="303"/>
    </location>
</feature>
<keyword evidence="2 3" id="KW-0040">ANK repeat</keyword>
<dbReference type="InterPro" id="IPR050889">
    <property type="entry name" value="Dendritic_Spine_Reg/Scaffold"/>
</dbReference>
<feature type="transmembrane region" description="Helical" evidence="5">
    <location>
        <begin position="57"/>
        <end position="78"/>
    </location>
</feature>
<evidence type="ECO:0000256" key="4">
    <source>
        <dbReference type="SAM" id="MobiDB-lite"/>
    </source>
</evidence>
<feature type="signal peptide" evidence="6">
    <location>
        <begin position="1"/>
        <end position="17"/>
    </location>
</feature>
<dbReference type="EMBL" id="JAAMPI010001027">
    <property type="protein sequence ID" value="KAF4627101.1"/>
    <property type="molecule type" value="Genomic_DNA"/>
</dbReference>
<dbReference type="OrthoDB" id="341259at2759"/>
<protein>
    <submittedName>
        <fullName evidence="7">Uncharacterized protein</fullName>
    </submittedName>
</protein>
<feature type="region of interest" description="Disordered" evidence="4">
    <location>
        <begin position="666"/>
        <end position="744"/>
    </location>
</feature>
<evidence type="ECO:0000313" key="7">
    <source>
        <dbReference type="EMBL" id="KAF4627101.1"/>
    </source>
</evidence>
<feature type="repeat" description="ANK" evidence="3">
    <location>
        <begin position="1201"/>
        <end position="1233"/>
    </location>
</feature>
<feature type="compositionally biased region" description="Polar residues" evidence="4">
    <location>
        <begin position="183"/>
        <end position="200"/>
    </location>
</feature>
<feature type="transmembrane region" description="Helical" evidence="5">
    <location>
        <begin position="243"/>
        <end position="262"/>
    </location>
</feature>
<feature type="compositionally biased region" description="Basic and acidic residues" evidence="4">
    <location>
        <begin position="666"/>
        <end position="687"/>
    </location>
</feature>
<feature type="compositionally biased region" description="Acidic residues" evidence="4">
    <location>
        <begin position="715"/>
        <end position="730"/>
    </location>
</feature>
<evidence type="ECO:0000256" key="2">
    <source>
        <dbReference type="ARBA" id="ARBA00023043"/>
    </source>
</evidence>
<dbReference type="InterPro" id="IPR002110">
    <property type="entry name" value="Ankyrin_rpt"/>
</dbReference>
<evidence type="ECO:0000256" key="1">
    <source>
        <dbReference type="ARBA" id="ARBA00022737"/>
    </source>
</evidence>
<dbReference type="InterPro" id="IPR036770">
    <property type="entry name" value="Ankyrin_rpt-contain_sf"/>
</dbReference>
<evidence type="ECO:0000256" key="6">
    <source>
        <dbReference type="SAM" id="SignalP"/>
    </source>
</evidence>
<evidence type="ECO:0000256" key="3">
    <source>
        <dbReference type="PROSITE-ProRule" id="PRU00023"/>
    </source>
</evidence>
<comment type="caution">
    <text evidence="7">The sequence shown here is derived from an EMBL/GenBank/DDBJ whole genome shotgun (WGS) entry which is preliminary data.</text>
</comment>